<dbReference type="CDD" id="cd22419">
    <property type="entry name" value="KH-I_ASCC1"/>
    <property type="match status" value="1"/>
</dbReference>
<dbReference type="GO" id="GO:0005634">
    <property type="term" value="C:nucleus"/>
    <property type="evidence" value="ECO:0007669"/>
    <property type="project" value="TreeGrafter"/>
</dbReference>
<dbReference type="PANTHER" id="PTHR13360:SF1">
    <property type="entry name" value="ACTIVATING SIGNAL COINTEGRATOR 1 COMPLEX SUBUNIT 1"/>
    <property type="match status" value="1"/>
</dbReference>
<dbReference type="PROSITE" id="PS50084">
    <property type="entry name" value="KH_TYPE_1"/>
    <property type="match status" value="1"/>
</dbReference>
<dbReference type="OrthoDB" id="277832at2759"/>
<dbReference type="InterPro" id="IPR009097">
    <property type="entry name" value="Cyclic_Pdiesterase"/>
</dbReference>
<dbReference type="InterPro" id="IPR004088">
    <property type="entry name" value="KH_dom_type_1"/>
</dbReference>
<dbReference type="InterPro" id="IPR004087">
    <property type="entry name" value="KH_dom"/>
</dbReference>
<dbReference type="EMBL" id="CAJPEX010002769">
    <property type="protein sequence ID" value="CAG0921473.1"/>
    <property type="molecule type" value="Genomic_DNA"/>
</dbReference>
<gene>
    <name evidence="3" type="ORF">NMOB1V02_LOCUS8969</name>
</gene>
<dbReference type="GO" id="GO:0003723">
    <property type="term" value="F:RNA binding"/>
    <property type="evidence" value="ECO:0007669"/>
    <property type="project" value="UniProtKB-UniRule"/>
</dbReference>
<dbReference type="GO" id="GO:0006355">
    <property type="term" value="P:regulation of DNA-templated transcription"/>
    <property type="evidence" value="ECO:0007669"/>
    <property type="project" value="TreeGrafter"/>
</dbReference>
<evidence type="ECO:0000259" key="2">
    <source>
        <dbReference type="SMART" id="SM00322"/>
    </source>
</evidence>
<dbReference type="PIRSF" id="PIRSF027019">
    <property type="entry name" value="Euk_LigT"/>
    <property type="match status" value="1"/>
</dbReference>
<keyword evidence="1" id="KW-0694">RNA-binding</keyword>
<dbReference type="Pfam" id="PF10469">
    <property type="entry name" value="AKAP7_NLS"/>
    <property type="match status" value="1"/>
</dbReference>
<dbReference type="Proteomes" id="UP000678499">
    <property type="component" value="Unassembled WGS sequence"/>
</dbReference>
<dbReference type="InterPro" id="IPR047538">
    <property type="entry name" value="KH-I_ASCC1"/>
</dbReference>
<dbReference type="Gene3D" id="3.30.1370.10">
    <property type="entry name" value="K Homology domain, type 1"/>
    <property type="match status" value="1"/>
</dbReference>
<dbReference type="AlphaFoldDB" id="A0A7R9BTI8"/>
<keyword evidence="4" id="KW-1185">Reference proteome</keyword>
<reference evidence="3" key="1">
    <citation type="submission" date="2020-11" db="EMBL/GenBank/DDBJ databases">
        <authorList>
            <person name="Tran Van P."/>
        </authorList>
    </citation>
    <scope>NUCLEOTIDE SEQUENCE</scope>
</reference>
<protein>
    <recommendedName>
        <fullName evidence="2">K Homology domain-containing protein</fullName>
    </recommendedName>
</protein>
<dbReference type="SMART" id="SM00322">
    <property type="entry name" value="KH"/>
    <property type="match status" value="1"/>
</dbReference>
<dbReference type="InterPro" id="IPR036612">
    <property type="entry name" value="KH_dom_type_1_sf"/>
</dbReference>
<dbReference type="PANTHER" id="PTHR13360">
    <property type="entry name" value="ACTIVATING SIGNAL COINTEGRATOR 1 COMPLEX SUBUNIT 1"/>
    <property type="match status" value="1"/>
</dbReference>
<evidence type="ECO:0000256" key="1">
    <source>
        <dbReference type="PROSITE-ProRule" id="PRU00117"/>
    </source>
</evidence>
<sequence>MDVLKPRLLITRGFRFRVNRSAEPQGASYEHDEVENIDDFYSKEDLDLDENNGNYDVEVKQVYDGKYEARVPVPSVMLGSVVGKKGVTKQRIEKETQCQLRVPKPGAEGDVVITSSEKSNVLAAGRRLLMLVETSRHKLKFTHFVSLPLSGSEALFSRVLDFQEAVRKCYLPEKIDERLFLNMRKMHLTVLVLTLLDDRERQLAMDLLHECFSKKIRPMLADENGIRVRLKGLEIMNDDWSQVQVVYAKLEPTLDSLGRDVIQEMADAIQNHFEGSGLAPESRCAHVKLHFSVMNSKKLAKEMTTQQDSSWKPRLNDMKLFDAKPIYENLLDFDFGEVLISHIHLSILHTVGEDGYYRPSLTVPIKP</sequence>
<organism evidence="3">
    <name type="scientific">Notodromas monacha</name>
    <dbReference type="NCBI Taxonomy" id="399045"/>
    <lineage>
        <taxon>Eukaryota</taxon>
        <taxon>Metazoa</taxon>
        <taxon>Ecdysozoa</taxon>
        <taxon>Arthropoda</taxon>
        <taxon>Crustacea</taxon>
        <taxon>Oligostraca</taxon>
        <taxon>Ostracoda</taxon>
        <taxon>Podocopa</taxon>
        <taxon>Podocopida</taxon>
        <taxon>Cypridocopina</taxon>
        <taxon>Cypridoidea</taxon>
        <taxon>Cyprididae</taxon>
        <taxon>Notodromas</taxon>
    </lineage>
</organism>
<dbReference type="EMBL" id="OA884806">
    <property type="protein sequence ID" value="CAD7281321.1"/>
    <property type="molecule type" value="Genomic_DNA"/>
</dbReference>
<name>A0A7R9BTI8_9CRUS</name>
<evidence type="ECO:0000313" key="4">
    <source>
        <dbReference type="Proteomes" id="UP000678499"/>
    </source>
</evidence>
<dbReference type="Gene3D" id="3.90.1140.10">
    <property type="entry name" value="Cyclic phosphodiesterase"/>
    <property type="match status" value="1"/>
</dbReference>
<proteinExistence type="predicted"/>
<dbReference type="Pfam" id="PF00013">
    <property type="entry name" value="KH_1"/>
    <property type="match status" value="1"/>
</dbReference>
<evidence type="ECO:0000313" key="3">
    <source>
        <dbReference type="EMBL" id="CAD7281321.1"/>
    </source>
</evidence>
<dbReference type="InterPro" id="IPR009210">
    <property type="entry name" value="ASCC1"/>
</dbReference>
<feature type="domain" description="K Homology" evidence="2">
    <location>
        <begin position="65"/>
        <end position="133"/>
    </location>
</feature>
<accession>A0A7R9BTI8</accession>
<dbReference type="SUPFAM" id="SSF54791">
    <property type="entry name" value="Eukaryotic type KH-domain (KH-domain type I)"/>
    <property type="match status" value="1"/>
</dbReference>
<dbReference type="InterPro" id="IPR019510">
    <property type="entry name" value="AKAP7-like_phosphoesterase"/>
</dbReference>
<dbReference type="GO" id="GO:0006307">
    <property type="term" value="P:DNA alkylation repair"/>
    <property type="evidence" value="ECO:0007669"/>
    <property type="project" value="InterPro"/>
</dbReference>
<dbReference type="SUPFAM" id="SSF55144">
    <property type="entry name" value="LigT-like"/>
    <property type="match status" value="1"/>
</dbReference>